<comment type="caution">
    <text evidence="1">The sequence shown here is derived from an EMBL/GenBank/DDBJ whole genome shotgun (WGS) entry which is preliminary data.</text>
</comment>
<reference evidence="1" key="1">
    <citation type="submission" date="2022-11" db="EMBL/GenBank/DDBJ databases">
        <title>Hoeflea poritis sp. nov., isolated from scleractinian coral Porites lutea.</title>
        <authorList>
            <person name="Zhang G."/>
            <person name="Wei Q."/>
            <person name="Cai L."/>
        </authorList>
    </citation>
    <scope>NUCLEOTIDE SEQUENCE</scope>
    <source>
        <strain evidence="1">E7-10</strain>
    </source>
</reference>
<gene>
    <name evidence="1" type="ORF">OOZ53_21865</name>
</gene>
<dbReference type="RefSeq" id="WP_271091865.1">
    <property type="nucleotide sequence ID" value="NZ_JAPJZH010000018.1"/>
</dbReference>
<evidence type="ECO:0000313" key="1">
    <source>
        <dbReference type="EMBL" id="MDA4848020.1"/>
    </source>
</evidence>
<accession>A0ABT4VTI3</accession>
<evidence type="ECO:0000313" key="2">
    <source>
        <dbReference type="Proteomes" id="UP001148313"/>
    </source>
</evidence>
<proteinExistence type="predicted"/>
<name>A0ABT4VTI3_9HYPH</name>
<dbReference type="Proteomes" id="UP001148313">
    <property type="component" value="Unassembled WGS sequence"/>
</dbReference>
<keyword evidence="2" id="KW-1185">Reference proteome</keyword>
<sequence length="140" mass="15439">MRDGVFSSVPAIVGLCALVLSGCVSSSQDLVESSSNKRTFTVSQNYQQVYRNISKTASQCLTRGIVLSSQASWDVDAQLYSELGYGEIDFYLNNVGKDFYATAKVERQGSGTKVTVVSRERFKDRFSDSFQRWAKGSTAC</sequence>
<protein>
    <recommendedName>
        <fullName evidence="3">Lipoprotein</fullName>
    </recommendedName>
</protein>
<dbReference type="EMBL" id="JAPJZH010000018">
    <property type="protein sequence ID" value="MDA4848020.1"/>
    <property type="molecule type" value="Genomic_DNA"/>
</dbReference>
<dbReference type="PROSITE" id="PS51257">
    <property type="entry name" value="PROKAR_LIPOPROTEIN"/>
    <property type="match status" value="1"/>
</dbReference>
<evidence type="ECO:0008006" key="3">
    <source>
        <dbReference type="Google" id="ProtNLM"/>
    </source>
</evidence>
<organism evidence="1 2">
    <name type="scientific">Hoeflea poritis</name>
    <dbReference type="NCBI Taxonomy" id="2993659"/>
    <lineage>
        <taxon>Bacteria</taxon>
        <taxon>Pseudomonadati</taxon>
        <taxon>Pseudomonadota</taxon>
        <taxon>Alphaproteobacteria</taxon>
        <taxon>Hyphomicrobiales</taxon>
        <taxon>Rhizobiaceae</taxon>
        <taxon>Hoeflea</taxon>
    </lineage>
</organism>